<dbReference type="Gene3D" id="3.20.20.80">
    <property type="entry name" value="Glycosidases"/>
    <property type="match status" value="1"/>
</dbReference>
<feature type="active site" description="Nucleophile" evidence="4">
    <location>
        <position position="424"/>
    </location>
</feature>
<keyword evidence="2 4" id="KW-0378">Hydrolase</keyword>
<dbReference type="RefSeq" id="WP_379860942.1">
    <property type="nucleotide sequence ID" value="NZ_JBHMFC010000031.1"/>
</dbReference>
<gene>
    <name evidence="6" type="ORF">ACFFU9_08320</name>
</gene>
<evidence type="ECO:0000256" key="3">
    <source>
        <dbReference type="ARBA" id="ARBA00023295"/>
    </source>
</evidence>
<feature type="domain" description="GH26" evidence="5">
    <location>
        <begin position="153"/>
        <end position="495"/>
    </location>
</feature>
<dbReference type="Proteomes" id="UP001589585">
    <property type="component" value="Unassembled WGS sequence"/>
</dbReference>
<proteinExistence type="inferred from homology"/>
<dbReference type="SUPFAM" id="SSF51445">
    <property type="entry name" value="(Trans)glycosidases"/>
    <property type="match status" value="1"/>
</dbReference>
<evidence type="ECO:0000259" key="5">
    <source>
        <dbReference type="PROSITE" id="PS51764"/>
    </source>
</evidence>
<comment type="similarity">
    <text evidence="1 4">Belongs to the glycosyl hydrolase 26 family.</text>
</comment>
<comment type="caution">
    <text evidence="6">The sequence shown here is derived from an EMBL/GenBank/DDBJ whole genome shotgun (WGS) entry which is preliminary data.</text>
</comment>
<dbReference type="InterPro" id="IPR022790">
    <property type="entry name" value="GH26_dom"/>
</dbReference>
<dbReference type="Pfam" id="PF02156">
    <property type="entry name" value="Glyco_hydro_26"/>
    <property type="match status" value="1"/>
</dbReference>
<dbReference type="PANTHER" id="PTHR40079">
    <property type="entry name" value="MANNAN ENDO-1,4-BETA-MANNOSIDASE E-RELATED"/>
    <property type="match status" value="1"/>
</dbReference>
<keyword evidence="3 4" id="KW-0326">Glycosidase</keyword>
<dbReference type="PROSITE" id="PS51764">
    <property type="entry name" value="GH26"/>
    <property type="match status" value="1"/>
</dbReference>
<dbReference type="InterPro" id="IPR038081">
    <property type="entry name" value="CalX-like_sf"/>
</dbReference>
<dbReference type="GO" id="GO:0016787">
    <property type="term" value="F:hydrolase activity"/>
    <property type="evidence" value="ECO:0007669"/>
    <property type="project" value="UniProtKB-KW"/>
</dbReference>
<name>A0ABV5FBH9_9FLAO</name>
<keyword evidence="7" id="KW-1185">Reference proteome</keyword>
<dbReference type="PANTHER" id="PTHR40079:SF4">
    <property type="entry name" value="GH26 DOMAIN-CONTAINING PROTEIN-RELATED"/>
    <property type="match status" value="1"/>
</dbReference>
<reference evidence="6 7" key="1">
    <citation type="submission" date="2024-09" db="EMBL/GenBank/DDBJ databases">
        <authorList>
            <person name="Sun Q."/>
            <person name="Mori K."/>
        </authorList>
    </citation>
    <scope>NUCLEOTIDE SEQUENCE [LARGE SCALE GENOMIC DNA]</scope>
    <source>
        <strain evidence="6 7">CECT 8622</strain>
    </source>
</reference>
<evidence type="ECO:0000256" key="2">
    <source>
        <dbReference type="ARBA" id="ARBA00022801"/>
    </source>
</evidence>
<evidence type="ECO:0000256" key="4">
    <source>
        <dbReference type="PROSITE-ProRule" id="PRU01100"/>
    </source>
</evidence>
<evidence type="ECO:0000313" key="7">
    <source>
        <dbReference type="Proteomes" id="UP001589585"/>
    </source>
</evidence>
<protein>
    <submittedName>
        <fullName evidence="6">Glycoside hydrolase family 26 protein</fullName>
    </submittedName>
</protein>
<dbReference type="InterPro" id="IPR017853">
    <property type="entry name" value="GH"/>
</dbReference>
<evidence type="ECO:0000256" key="1">
    <source>
        <dbReference type="ARBA" id="ARBA00007754"/>
    </source>
</evidence>
<dbReference type="SUPFAM" id="SSF141072">
    <property type="entry name" value="CalX-like"/>
    <property type="match status" value="1"/>
</dbReference>
<dbReference type="EMBL" id="JBHMFC010000031">
    <property type="protein sequence ID" value="MFB9056744.1"/>
    <property type="molecule type" value="Genomic_DNA"/>
</dbReference>
<sequence length="506" mass="57804">MLFFNGLASSNIKEKPPLTTKAVASVTATFNPSNDSGKTGKFIIRITNPVSAPITFILNFGGNAMSGLDYKPLPHTATILPSKTFVEIPVILFPNTSKNNKTLELTISNSNHSDAIIGTPHHASITNLKAAAPNFTLKPKEASFFMVNPNATHETIALFYNLKTIAQTGFIVGQQDAFTHFHKKTNGEADIKSTTGHDPGLSGLDFMFITDDQNIAKDGNWFYNQEKEIIKNAQDGYNRGIVNMFSWHFREPFEGQYFFAKQMSRYQKQNALVSILPGGINHDYYKQKLQKIARITKGLIGDDGKRVPIIFRPFHEFDSDWFWWGRNYCTPEQYKALFRFTVKYLRDDMAVNNMLFAFSPDNRFKSEEDYLERYPGDEYVDILGLDDYKNFKKNRPSGSKKANKKLQIISKLAKERVKVAALTETGHPIEQGRSRLKSNLYTKLFYEALTKKNIEIAFMMFWSNTEKTYYTPPIGTSEADDFIQFTRQKNVLLLDKMPNMYTLPNW</sequence>
<accession>A0ABV5FBH9</accession>
<dbReference type="Gene3D" id="2.60.40.2030">
    <property type="match status" value="1"/>
</dbReference>
<organism evidence="6 7">
    <name type="scientific">Mariniflexile ostreae</name>
    <dbReference type="NCBI Taxonomy" id="1520892"/>
    <lineage>
        <taxon>Bacteria</taxon>
        <taxon>Pseudomonadati</taxon>
        <taxon>Bacteroidota</taxon>
        <taxon>Flavobacteriia</taxon>
        <taxon>Flavobacteriales</taxon>
        <taxon>Flavobacteriaceae</taxon>
        <taxon>Mariniflexile</taxon>
    </lineage>
</organism>
<feature type="active site" description="Proton donor" evidence="4">
    <location>
        <position position="316"/>
    </location>
</feature>
<dbReference type="InterPro" id="IPR000805">
    <property type="entry name" value="Glyco_hydro_26"/>
</dbReference>
<dbReference type="PRINTS" id="PR00739">
    <property type="entry name" value="GLHYDRLASE26"/>
</dbReference>
<evidence type="ECO:0000313" key="6">
    <source>
        <dbReference type="EMBL" id="MFB9056744.1"/>
    </source>
</evidence>